<keyword evidence="2" id="KW-0411">Iron-sulfur</keyword>
<dbReference type="InterPro" id="IPR050353">
    <property type="entry name" value="PyrK_electron_transfer"/>
</dbReference>
<feature type="binding site" evidence="2">
    <location>
        <position position="223"/>
    </location>
    <ligand>
        <name>[2Fe-2S] cluster</name>
        <dbReference type="ChEBI" id="CHEBI:190135"/>
    </ligand>
</feature>
<reference evidence="4" key="1">
    <citation type="journal article" date="2022" name="Nat. Microbiol.">
        <title>Unique mobile elements and scalable gene flow at the prokaryote-eukaryote boundary revealed by circularized Asgard archaea genomes.</title>
        <authorList>
            <person name="Wu F."/>
            <person name="Speth D.R."/>
            <person name="Philosof A."/>
            <person name="Cremiere A."/>
            <person name="Narayanan A."/>
            <person name="Barco R.A."/>
            <person name="Connon S.A."/>
            <person name="Amend J.P."/>
            <person name="Antoshechkin I.A."/>
            <person name="Orphan V.J."/>
        </authorList>
    </citation>
    <scope>NUCLEOTIDE SEQUENCE</scope>
    <source>
        <strain evidence="4">PR6</strain>
    </source>
</reference>
<dbReference type="GO" id="GO:0050660">
    <property type="term" value="F:flavin adenine dinucleotide binding"/>
    <property type="evidence" value="ECO:0007669"/>
    <property type="project" value="InterPro"/>
</dbReference>
<dbReference type="InterPro" id="IPR017938">
    <property type="entry name" value="Riboflavin_synthase-like_b-brl"/>
</dbReference>
<dbReference type="Gene3D" id="2.40.30.10">
    <property type="entry name" value="Translation factors"/>
    <property type="match status" value="1"/>
</dbReference>
<dbReference type="PANTHER" id="PTHR43513:SF3">
    <property type="entry name" value="DIHYDROOROTATE DEHYDROGENASE B (NAD(+)), ELECTRON TRANSFER SUBUNIT-RELATED"/>
    <property type="match status" value="1"/>
</dbReference>
<dbReference type="EMBL" id="CP084167">
    <property type="protein sequence ID" value="UJG42959.1"/>
    <property type="molecule type" value="Genomic_DNA"/>
</dbReference>
<feature type="domain" description="FAD-binding FR-type" evidence="3">
    <location>
        <begin position="1"/>
        <end position="96"/>
    </location>
</feature>
<keyword evidence="2" id="KW-0001">2Fe-2S</keyword>
<name>A0A9Y1FNJ2_9ARCH</name>
<dbReference type="InterPro" id="IPR019480">
    <property type="entry name" value="Dihydroorotate_DH_Fe-S-bd"/>
</dbReference>
<dbReference type="NCBIfam" id="NF004862">
    <property type="entry name" value="PRK06222.1"/>
    <property type="match status" value="1"/>
</dbReference>
<feature type="binding site" evidence="1">
    <location>
        <begin position="63"/>
        <end position="65"/>
    </location>
    <ligand>
        <name>FAD</name>
        <dbReference type="ChEBI" id="CHEBI:57692"/>
    </ligand>
</feature>
<proteinExistence type="predicted"/>
<dbReference type="GO" id="GO:0006221">
    <property type="term" value="P:pyrimidine nucleotide biosynthetic process"/>
    <property type="evidence" value="ECO:0007669"/>
    <property type="project" value="InterPro"/>
</dbReference>
<dbReference type="InterPro" id="IPR012165">
    <property type="entry name" value="Cyt_c3_hydrogenase_gsu"/>
</dbReference>
<evidence type="ECO:0000313" key="4">
    <source>
        <dbReference type="EMBL" id="UJG42959.1"/>
    </source>
</evidence>
<dbReference type="AlphaFoldDB" id="A0A9Y1FNJ2"/>
<protein>
    <submittedName>
        <fullName evidence="4">Sulfide/dihydroorotate dehydrogenase-like FAD/NAD-binding protein</fullName>
    </submittedName>
</protein>
<sequence length="290" mass="31933">MSFEILDTRELNSENTWMKIKAPLIAERCKAGQFIIIRSNEKGERIPLTIANWDKKEGSVEVVFQKVGASTQELGTYKKGDFLLDVVGPLGIPTHTKGAGNTIVIGGGLGIAIATPVARAYKEAGNKVHVIIGARTKELLFNVEILESFADGLTICTDDGSFGIKGFVTQPLQEMIDKGEKIDTVFCVGPPIMMKFISKITEKHGIHTVASLNTIMLDGTGMCGACRVTIGNEIKFVCVDGPDFDAHLVDWDEMMARTQAYREEEKIALEHYHKCRAEKALEEQNSKEKK</sequence>
<comment type="cofactor">
    <cofactor evidence="1">
        <name>FAD</name>
        <dbReference type="ChEBI" id="CHEBI:57692"/>
    </cofactor>
    <text evidence="1">Binds 1 FAD per subunit.</text>
</comment>
<evidence type="ECO:0000256" key="1">
    <source>
        <dbReference type="PIRSR" id="PIRSR006816-1"/>
    </source>
</evidence>
<feature type="binding site" evidence="2">
    <location>
        <position position="238"/>
    </location>
    <ligand>
        <name>[2Fe-2S] cluster</name>
        <dbReference type="ChEBI" id="CHEBI:190135"/>
    </ligand>
</feature>
<organism evidence="4">
    <name type="scientific">Candidatus Heimdallarchaeum endolithica</name>
    <dbReference type="NCBI Taxonomy" id="2876572"/>
    <lineage>
        <taxon>Archaea</taxon>
        <taxon>Promethearchaeati</taxon>
        <taxon>Candidatus Heimdallarchaeota</taxon>
        <taxon>Candidatus Heimdallarchaeia (ex Rinke et al. 2021) (nom. nud.)</taxon>
        <taxon>Candidatus Heimdallarchaeales</taxon>
        <taxon>Candidatus Heimdallarchaeaceae</taxon>
        <taxon>Candidatus Heimdallarchaeum</taxon>
    </lineage>
</organism>
<dbReference type="GO" id="GO:0051537">
    <property type="term" value="F:2 iron, 2 sulfur cluster binding"/>
    <property type="evidence" value="ECO:0007669"/>
    <property type="project" value="UniProtKB-KW"/>
</dbReference>
<dbReference type="SUPFAM" id="SSF63380">
    <property type="entry name" value="Riboflavin synthase domain-like"/>
    <property type="match status" value="1"/>
</dbReference>
<dbReference type="GO" id="GO:0016491">
    <property type="term" value="F:oxidoreductase activity"/>
    <property type="evidence" value="ECO:0007669"/>
    <property type="project" value="InterPro"/>
</dbReference>
<keyword evidence="2" id="KW-0408">Iron</keyword>
<evidence type="ECO:0000256" key="2">
    <source>
        <dbReference type="PIRSR" id="PIRSR006816-2"/>
    </source>
</evidence>
<dbReference type="GO" id="GO:0046872">
    <property type="term" value="F:metal ion binding"/>
    <property type="evidence" value="ECO:0007669"/>
    <property type="project" value="UniProtKB-KW"/>
</dbReference>
<dbReference type="InterPro" id="IPR039261">
    <property type="entry name" value="FNR_nucleotide-bd"/>
</dbReference>
<keyword evidence="1" id="KW-0285">Flavoprotein</keyword>
<dbReference type="PANTHER" id="PTHR43513">
    <property type="entry name" value="DIHYDROOROTATE DEHYDROGENASE B (NAD(+)), ELECTRON TRANSFER SUBUNIT"/>
    <property type="match status" value="1"/>
</dbReference>
<dbReference type="SUPFAM" id="SSF52343">
    <property type="entry name" value="Ferredoxin reductase-like, C-terminal NADP-linked domain"/>
    <property type="match status" value="1"/>
</dbReference>
<dbReference type="CDD" id="cd06219">
    <property type="entry name" value="DHOD_e_trans_like1"/>
    <property type="match status" value="1"/>
</dbReference>
<gene>
    <name evidence="4" type="ORF">K9W46_11345</name>
</gene>
<feature type="binding site" evidence="2">
    <location>
        <position position="226"/>
    </location>
    <ligand>
        <name>[2Fe-2S] cluster</name>
        <dbReference type="ChEBI" id="CHEBI:190135"/>
    </ligand>
</feature>
<dbReference type="PROSITE" id="PS51384">
    <property type="entry name" value="FAD_FR"/>
    <property type="match status" value="1"/>
</dbReference>
<dbReference type="Pfam" id="PF10418">
    <property type="entry name" value="DHODB_Fe-S_bind"/>
    <property type="match status" value="1"/>
</dbReference>
<dbReference type="InterPro" id="IPR017927">
    <property type="entry name" value="FAD-bd_FR_type"/>
</dbReference>
<dbReference type="Gene3D" id="3.40.50.80">
    <property type="entry name" value="Nucleotide-binding domain of ferredoxin-NADP reductase (FNR) module"/>
    <property type="match status" value="1"/>
</dbReference>
<dbReference type="Proteomes" id="UP001200513">
    <property type="component" value="Chromosome"/>
</dbReference>
<keyword evidence="1" id="KW-0274">FAD</keyword>
<comment type="cofactor">
    <cofactor evidence="2">
        <name>[2Fe-2S] cluster</name>
        <dbReference type="ChEBI" id="CHEBI:190135"/>
    </cofactor>
    <text evidence="2">Binds 1 [2Fe-2S] cluster per subunit.</text>
</comment>
<evidence type="ECO:0000259" key="3">
    <source>
        <dbReference type="PROSITE" id="PS51384"/>
    </source>
</evidence>
<accession>A0A9Y1FNJ2</accession>
<dbReference type="PIRSF" id="PIRSF006816">
    <property type="entry name" value="Cyc3_hyd_g"/>
    <property type="match status" value="1"/>
</dbReference>
<keyword evidence="2" id="KW-0479">Metal-binding</keyword>